<evidence type="ECO:0000313" key="2">
    <source>
        <dbReference type="EMBL" id="MEX6431133.1"/>
    </source>
</evidence>
<name>A0ABV3Y6D6_9ACTN</name>
<organism evidence="2 3">
    <name type="scientific">Ferrimicrobium acidiphilum</name>
    <dbReference type="NCBI Taxonomy" id="121039"/>
    <lineage>
        <taxon>Bacteria</taxon>
        <taxon>Bacillati</taxon>
        <taxon>Actinomycetota</taxon>
        <taxon>Acidimicrobiia</taxon>
        <taxon>Acidimicrobiales</taxon>
        <taxon>Acidimicrobiaceae</taxon>
        <taxon>Ferrimicrobium</taxon>
    </lineage>
</organism>
<evidence type="ECO:0000313" key="3">
    <source>
        <dbReference type="Proteomes" id="UP001560267"/>
    </source>
</evidence>
<dbReference type="Proteomes" id="UP001560267">
    <property type="component" value="Unassembled WGS sequence"/>
</dbReference>
<sequence length="100" mass="11362">FTKMTGSRTERFQTERAHLRPLPEVAFSYGRWLSLKVPPNYHLTIGEVSYSVPYVLVAKTVEVRITEGLVEIFHAGQRVGSHQRSYQTGEVVTDVAHLHP</sequence>
<reference evidence="2 3" key="1">
    <citation type="submission" date="2024-07" db="EMBL/GenBank/DDBJ databases">
        <title>Draft Genome Sequence of Ferrimicrobium acidiphilum Strain YE2023, Isolated from a Pulp of Bioleach Reactor.</title>
        <authorList>
            <person name="Elkina Y.A."/>
            <person name="Bulaeva A.G."/>
            <person name="Beletsky A.V."/>
            <person name="Mardanov A.V."/>
        </authorList>
    </citation>
    <scope>NUCLEOTIDE SEQUENCE [LARGE SCALE GENOMIC DNA]</scope>
    <source>
        <strain evidence="2 3">YE2023</strain>
    </source>
</reference>
<protein>
    <submittedName>
        <fullName evidence="2">IS21 family transposase</fullName>
    </submittedName>
</protein>
<comment type="caution">
    <text evidence="2">The sequence shown here is derived from an EMBL/GenBank/DDBJ whole genome shotgun (WGS) entry which is preliminary data.</text>
</comment>
<accession>A0ABV3Y6D6</accession>
<dbReference type="PANTHER" id="PTHR35004:SF8">
    <property type="entry name" value="TRANSPOSASE RV3428C-RELATED"/>
    <property type="match status" value="1"/>
</dbReference>
<evidence type="ECO:0000259" key="1">
    <source>
        <dbReference type="Pfam" id="PF22483"/>
    </source>
</evidence>
<proteinExistence type="predicted"/>
<dbReference type="PANTHER" id="PTHR35004">
    <property type="entry name" value="TRANSPOSASE RV3428C-RELATED"/>
    <property type="match status" value="1"/>
</dbReference>
<feature type="non-terminal residue" evidence="2">
    <location>
        <position position="100"/>
    </location>
</feature>
<gene>
    <name evidence="2" type="ORF">AB6A68_15115</name>
</gene>
<feature type="domain" description="Transposase for insertion sequence element IS21-like C-terminal" evidence="1">
    <location>
        <begin position="22"/>
        <end position="94"/>
    </location>
</feature>
<dbReference type="InterPro" id="IPR054353">
    <property type="entry name" value="IstA-like_C"/>
</dbReference>
<feature type="non-terminal residue" evidence="2">
    <location>
        <position position="1"/>
    </location>
</feature>
<dbReference type="EMBL" id="JBFSHR010000324">
    <property type="protein sequence ID" value="MEX6431133.1"/>
    <property type="molecule type" value="Genomic_DNA"/>
</dbReference>
<keyword evidence="3" id="KW-1185">Reference proteome</keyword>
<dbReference type="Pfam" id="PF22483">
    <property type="entry name" value="Mu-transpos_C_2"/>
    <property type="match status" value="1"/>
</dbReference>